<dbReference type="EC" id="5.2.1.8" evidence="2 5"/>
<evidence type="ECO:0000256" key="7">
    <source>
        <dbReference type="SAM" id="SignalP"/>
    </source>
</evidence>
<evidence type="ECO:0000256" key="5">
    <source>
        <dbReference type="PROSITE-ProRule" id="PRU00277"/>
    </source>
</evidence>
<dbReference type="OrthoDB" id="25996at2"/>
<evidence type="ECO:0000313" key="9">
    <source>
        <dbReference type="EMBL" id="KUG54366.1"/>
    </source>
</evidence>
<feature type="region of interest" description="Disordered" evidence="6">
    <location>
        <begin position="25"/>
        <end position="60"/>
    </location>
</feature>
<dbReference type="STRING" id="767452.AVL62_03880"/>
<feature type="signal peptide" evidence="7">
    <location>
        <begin position="1"/>
        <end position="27"/>
    </location>
</feature>
<dbReference type="InterPro" id="IPR046357">
    <property type="entry name" value="PPIase_dom_sf"/>
</dbReference>
<dbReference type="Pfam" id="PF00254">
    <property type="entry name" value="FKBP_C"/>
    <property type="match status" value="2"/>
</dbReference>
<evidence type="ECO:0000256" key="2">
    <source>
        <dbReference type="ARBA" id="ARBA00013194"/>
    </source>
</evidence>
<feature type="chain" id="PRO_5006944097" description="peptidylprolyl isomerase" evidence="7">
    <location>
        <begin position="28"/>
        <end position="347"/>
    </location>
</feature>
<dbReference type="GO" id="GO:0003755">
    <property type="term" value="F:peptidyl-prolyl cis-trans isomerase activity"/>
    <property type="evidence" value="ECO:0007669"/>
    <property type="project" value="UniProtKB-KW"/>
</dbReference>
<keyword evidence="4 5" id="KW-0413">Isomerase</keyword>
<dbReference type="PROSITE" id="PS51257">
    <property type="entry name" value="PROKAR_LIPOPROTEIN"/>
    <property type="match status" value="1"/>
</dbReference>
<dbReference type="AlphaFoldDB" id="A0A0W8I6Y1"/>
<evidence type="ECO:0000259" key="8">
    <source>
        <dbReference type="PROSITE" id="PS50059"/>
    </source>
</evidence>
<evidence type="ECO:0000256" key="1">
    <source>
        <dbReference type="ARBA" id="ARBA00000971"/>
    </source>
</evidence>
<dbReference type="RefSeq" id="WP_058891099.1">
    <property type="nucleotide sequence ID" value="NZ_LQBL01000027.1"/>
</dbReference>
<dbReference type="Gene3D" id="3.10.50.40">
    <property type="match status" value="2"/>
</dbReference>
<keyword evidence="7" id="KW-0732">Signal</keyword>
<dbReference type="PANTHER" id="PTHR45779:SF7">
    <property type="entry name" value="PEPTIDYLPROLYL ISOMERASE"/>
    <property type="match status" value="1"/>
</dbReference>
<comment type="catalytic activity">
    <reaction evidence="1 5">
        <text>[protein]-peptidylproline (omega=180) = [protein]-peptidylproline (omega=0)</text>
        <dbReference type="Rhea" id="RHEA:16237"/>
        <dbReference type="Rhea" id="RHEA-COMP:10747"/>
        <dbReference type="Rhea" id="RHEA-COMP:10748"/>
        <dbReference type="ChEBI" id="CHEBI:83833"/>
        <dbReference type="ChEBI" id="CHEBI:83834"/>
        <dbReference type="EC" id="5.2.1.8"/>
    </reaction>
</comment>
<dbReference type="PROSITE" id="PS50059">
    <property type="entry name" value="FKBP_PPIASE"/>
    <property type="match status" value="2"/>
</dbReference>
<evidence type="ECO:0000313" key="10">
    <source>
        <dbReference type="Proteomes" id="UP000054837"/>
    </source>
</evidence>
<organism evidence="9 10">
    <name type="scientific">Serinicoccus chungangensis</name>
    <dbReference type="NCBI Taxonomy" id="767452"/>
    <lineage>
        <taxon>Bacteria</taxon>
        <taxon>Bacillati</taxon>
        <taxon>Actinomycetota</taxon>
        <taxon>Actinomycetes</taxon>
        <taxon>Micrococcales</taxon>
        <taxon>Ornithinimicrobiaceae</taxon>
        <taxon>Serinicoccus</taxon>
    </lineage>
</organism>
<dbReference type="InterPro" id="IPR001179">
    <property type="entry name" value="PPIase_FKBP_dom"/>
</dbReference>
<gene>
    <name evidence="9" type="ORF">AVL62_03880</name>
</gene>
<keyword evidence="3 5" id="KW-0697">Rotamase</keyword>
<evidence type="ECO:0000256" key="4">
    <source>
        <dbReference type="ARBA" id="ARBA00023235"/>
    </source>
</evidence>
<feature type="domain" description="PPIase FKBP-type" evidence="8">
    <location>
        <begin position="104"/>
        <end position="194"/>
    </location>
</feature>
<accession>A0A0W8I6Y1</accession>
<dbReference type="InterPro" id="IPR044609">
    <property type="entry name" value="FKBP2/11"/>
</dbReference>
<dbReference type="SUPFAM" id="SSF54534">
    <property type="entry name" value="FKBP-like"/>
    <property type="match status" value="2"/>
</dbReference>
<dbReference type="EMBL" id="LQBL01000027">
    <property type="protein sequence ID" value="KUG54366.1"/>
    <property type="molecule type" value="Genomic_DNA"/>
</dbReference>
<sequence length="347" mass="36073">MRSSRLRYLAAAAAPLIFLAGCSPESADEGSDDAAATSSPGDDAAATSAAPNGDLADVGVDTEGEAPALTWDGEPFAEGDLPFVAGSTEARTLTEGDGEEVADTHEVRVRYLTVNGTTGEQLVSTFENDEAVTLDLTDETLFPAFRDQLPGTMVGDELLLAIPAADAFGEAGNEQLGVGPTDTMLFYMVVEDTGEPLTEAQGEEVEPEEGLPTVTMGDTGPEIDVEGVEAPDQLITQPLIRGEGPEVVAGQSIRVHYTGVKLSDGEVFDSSWERGEPTEFPIGVGQVIVGWDEGLVGQTVGSRVLLVIPAEEAYGEAPEETEGETAAPGNELAGEDLVFVVDILGAS</sequence>
<feature type="domain" description="PPIase FKBP-type" evidence="8">
    <location>
        <begin position="250"/>
        <end position="347"/>
    </location>
</feature>
<dbReference type="Proteomes" id="UP000054837">
    <property type="component" value="Unassembled WGS sequence"/>
</dbReference>
<keyword evidence="10" id="KW-1185">Reference proteome</keyword>
<name>A0A0W8I6Y1_9MICO</name>
<evidence type="ECO:0000256" key="3">
    <source>
        <dbReference type="ARBA" id="ARBA00023110"/>
    </source>
</evidence>
<comment type="caution">
    <text evidence="9">The sequence shown here is derived from an EMBL/GenBank/DDBJ whole genome shotgun (WGS) entry which is preliminary data.</text>
</comment>
<evidence type="ECO:0000256" key="6">
    <source>
        <dbReference type="SAM" id="MobiDB-lite"/>
    </source>
</evidence>
<proteinExistence type="predicted"/>
<protein>
    <recommendedName>
        <fullName evidence="2 5">peptidylprolyl isomerase</fullName>
        <ecNumber evidence="2 5">5.2.1.8</ecNumber>
    </recommendedName>
</protein>
<dbReference type="PANTHER" id="PTHR45779">
    <property type="entry name" value="PEPTIDYLPROLYL ISOMERASE"/>
    <property type="match status" value="1"/>
</dbReference>
<reference evidence="9 10" key="1">
    <citation type="submission" date="2015-12" db="EMBL/GenBank/DDBJ databases">
        <title>Serinicoccus chungangenesis strain CD08_5 genome sequencing and assembly.</title>
        <authorList>
            <person name="Chander A.M."/>
            <person name="Kaur G."/>
            <person name="Nair G.R."/>
            <person name="Dhawan D.K."/>
            <person name="Kochhar R.K."/>
            <person name="Mayilraj S."/>
            <person name="Bhadada S.K."/>
        </authorList>
    </citation>
    <scope>NUCLEOTIDE SEQUENCE [LARGE SCALE GENOMIC DNA]</scope>
    <source>
        <strain evidence="9 10">CD08_5</strain>
    </source>
</reference>